<evidence type="ECO:0000313" key="9">
    <source>
        <dbReference type="Proteomes" id="UP000472264"/>
    </source>
</evidence>
<protein>
    <recommendedName>
        <fullName evidence="7">THAP-type domain-containing protein</fullName>
    </recommendedName>
</protein>
<evidence type="ECO:0000256" key="1">
    <source>
        <dbReference type="ARBA" id="ARBA00022723"/>
    </source>
</evidence>
<reference evidence="8" key="1">
    <citation type="submission" date="2021-04" db="EMBL/GenBank/DDBJ databases">
        <authorList>
            <consortium name="Wellcome Sanger Institute Data Sharing"/>
        </authorList>
    </citation>
    <scope>NUCLEOTIDE SEQUENCE [LARGE SCALE GENOMIC DNA]</scope>
</reference>
<keyword evidence="4 5" id="KW-0238">DNA-binding</keyword>
<keyword evidence="6" id="KW-0812">Transmembrane</keyword>
<dbReference type="OMA" id="QWEVALW"/>
<evidence type="ECO:0000259" key="7">
    <source>
        <dbReference type="PROSITE" id="PS50950"/>
    </source>
</evidence>
<name>A0A665VAJ4_ECHNA</name>
<dbReference type="SUPFAM" id="SSF57716">
    <property type="entry name" value="Glucocorticoid receptor-like (DNA-binding domain)"/>
    <property type="match status" value="1"/>
</dbReference>
<dbReference type="GO" id="GO:0003677">
    <property type="term" value="F:DNA binding"/>
    <property type="evidence" value="ECO:0007669"/>
    <property type="project" value="UniProtKB-UniRule"/>
</dbReference>
<evidence type="ECO:0000256" key="2">
    <source>
        <dbReference type="ARBA" id="ARBA00022771"/>
    </source>
</evidence>
<dbReference type="Proteomes" id="UP000472264">
    <property type="component" value="Chromosome 5"/>
</dbReference>
<keyword evidence="9" id="KW-1185">Reference proteome</keyword>
<dbReference type="GO" id="GO:0008270">
    <property type="term" value="F:zinc ion binding"/>
    <property type="evidence" value="ECO:0007669"/>
    <property type="project" value="UniProtKB-KW"/>
</dbReference>
<proteinExistence type="predicted"/>
<evidence type="ECO:0000256" key="6">
    <source>
        <dbReference type="SAM" id="Phobius"/>
    </source>
</evidence>
<dbReference type="Pfam" id="PF05485">
    <property type="entry name" value="THAP"/>
    <property type="match status" value="1"/>
</dbReference>
<keyword evidence="6" id="KW-1133">Transmembrane helix</keyword>
<dbReference type="Gene3D" id="6.20.210.20">
    <property type="entry name" value="THAP domain"/>
    <property type="match status" value="1"/>
</dbReference>
<dbReference type="InterPro" id="IPR026521">
    <property type="entry name" value="THAP2"/>
</dbReference>
<sequence>MKSSFLFYYFATNILVRLLLMAWLTFVILHRLPKDSNGRKQWEVALWRDGLNASSSSMLCSEHFKPEDLDRTGQTVRMTDGVIHSVFSFPLDGVCLSLL</sequence>
<feature type="domain" description="THAP-type" evidence="7">
    <location>
        <begin position="1"/>
        <end position="87"/>
    </location>
</feature>
<organism evidence="8 9">
    <name type="scientific">Echeneis naucrates</name>
    <name type="common">Live sharksucker</name>
    <dbReference type="NCBI Taxonomy" id="173247"/>
    <lineage>
        <taxon>Eukaryota</taxon>
        <taxon>Metazoa</taxon>
        <taxon>Chordata</taxon>
        <taxon>Craniata</taxon>
        <taxon>Vertebrata</taxon>
        <taxon>Euteleostomi</taxon>
        <taxon>Actinopterygii</taxon>
        <taxon>Neopterygii</taxon>
        <taxon>Teleostei</taxon>
        <taxon>Neoteleostei</taxon>
        <taxon>Acanthomorphata</taxon>
        <taxon>Carangaria</taxon>
        <taxon>Carangiformes</taxon>
        <taxon>Echeneidae</taxon>
        <taxon>Echeneis</taxon>
    </lineage>
</organism>
<keyword evidence="2 5" id="KW-0863">Zinc-finger</keyword>
<dbReference type="InterPro" id="IPR038441">
    <property type="entry name" value="THAP_Znf_sf"/>
</dbReference>
<feature type="transmembrane region" description="Helical" evidence="6">
    <location>
        <begin position="6"/>
        <end position="29"/>
    </location>
</feature>
<dbReference type="PANTHER" id="PTHR47696">
    <property type="entry name" value="THAP DOMAIN-CONTAINING PROTEIN 2"/>
    <property type="match status" value="1"/>
</dbReference>
<dbReference type="PANTHER" id="PTHR47696:SF1">
    <property type="entry name" value="THAP DOMAIN-CONTAINING PROTEIN 2"/>
    <property type="match status" value="1"/>
</dbReference>
<evidence type="ECO:0000256" key="5">
    <source>
        <dbReference type="PROSITE-ProRule" id="PRU00309"/>
    </source>
</evidence>
<dbReference type="Ensembl" id="ENSENLT00000029619.1">
    <property type="protein sequence ID" value="ENSENLP00000028756.1"/>
    <property type="gene ID" value="ENSENLG00000012843.1"/>
</dbReference>
<accession>A0A665VAJ4</accession>
<keyword evidence="6" id="KW-0472">Membrane</keyword>
<evidence type="ECO:0000256" key="4">
    <source>
        <dbReference type="ARBA" id="ARBA00023125"/>
    </source>
</evidence>
<keyword evidence="1" id="KW-0479">Metal-binding</keyword>
<reference evidence="8" key="2">
    <citation type="submission" date="2025-08" db="UniProtKB">
        <authorList>
            <consortium name="Ensembl"/>
        </authorList>
    </citation>
    <scope>IDENTIFICATION</scope>
</reference>
<evidence type="ECO:0000256" key="3">
    <source>
        <dbReference type="ARBA" id="ARBA00022833"/>
    </source>
</evidence>
<evidence type="ECO:0000313" key="8">
    <source>
        <dbReference type="Ensembl" id="ENSENLP00000028756.1"/>
    </source>
</evidence>
<keyword evidence="3" id="KW-0862">Zinc</keyword>
<dbReference type="AlphaFoldDB" id="A0A665VAJ4"/>
<dbReference type="PROSITE" id="PS50950">
    <property type="entry name" value="ZF_THAP"/>
    <property type="match status" value="1"/>
</dbReference>
<dbReference type="InParanoid" id="A0A665VAJ4"/>
<reference evidence="8" key="3">
    <citation type="submission" date="2025-09" db="UniProtKB">
        <authorList>
            <consortium name="Ensembl"/>
        </authorList>
    </citation>
    <scope>IDENTIFICATION</scope>
</reference>
<dbReference type="InterPro" id="IPR006612">
    <property type="entry name" value="THAP_Znf"/>
</dbReference>